<evidence type="ECO:0000313" key="4">
    <source>
        <dbReference type="Proteomes" id="UP000634011"/>
    </source>
</evidence>
<dbReference type="Pfam" id="PF01230">
    <property type="entry name" value="HIT"/>
    <property type="match status" value="1"/>
</dbReference>
<reference evidence="3" key="1">
    <citation type="submission" date="2020-08" db="EMBL/GenBank/DDBJ databases">
        <title>Novel species isolated from subtropical streams in China.</title>
        <authorList>
            <person name="Lu H."/>
        </authorList>
    </citation>
    <scope>NUCLEOTIDE SEQUENCE</scope>
    <source>
        <strain evidence="3">KACC 12607</strain>
    </source>
</reference>
<dbReference type="PROSITE" id="PS51084">
    <property type="entry name" value="HIT_2"/>
    <property type="match status" value="1"/>
</dbReference>
<evidence type="ECO:0000256" key="1">
    <source>
        <dbReference type="PROSITE-ProRule" id="PRU00464"/>
    </source>
</evidence>
<dbReference type="Proteomes" id="UP000634011">
    <property type="component" value="Unassembled WGS sequence"/>
</dbReference>
<dbReference type="InterPro" id="IPR026026">
    <property type="entry name" value="HIT_Hint"/>
</dbReference>
<dbReference type="Gene3D" id="3.30.428.10">
    <property type="entry name" value="HIT-like"/>
    <property type="match status" value="1"/>
</dbReference>
<accession>A0A923KJX6</accession>
<dbReference type="InterPro" id="IPR036265">
    <property type="entry name" value="HIT-like_sf"/>
</dbReference>
<dbReference type="PIRSF" id="PIRSF000714">
    <property type="entry name" value="HIT"/>
    <property type="match status" value="1"/>
</dbReference>
<sequence length="140" mass="15808">MRCELCDSSRGDVIVSNAQWRVILVDDANYPGFCRVIWNAHVKEMTDMSDADRGALMQVVWQTEAVVREIMQPHKINLASLGNMVPHVHWHVIPRYTDDAHFPNPVWAAANASAPEVSTVDARRKLLPQLRAAIRAKLNN</sequence>
<protein>
    <submittedName>
        <fullName evidence="3">HIT family protein</fullName>
    </submittedName>
</protein>
<keyword evidence="4" id="KW-1185">Reference proteome</keyword>
<name>A0A923KJX6_9BURK</name>
<comment type="caution">
    <text evidence="3">The sequence shown here is derived from an EMBL/GenBank/DDBJ whole genome shotgun (WGS) entry which is preliminary data.</text>
</comment>
<dbReference type="GO" id="GO:0003824">
    <property type="term" value="F:catalytic activity"/>
    <property type="evidence" value="ECO:0007669"/>
    <property type="project" value="InterPro"/>
</dbReference>
<feature type="short sequence motif" description="Histidine triad motif" evidence="1">
    <location>
        <begin position="87"/>
        <end position="91"/>
    </location>
</feature>
<feature type="domain" description="HIT" evidence="2">
    <location>
        <begin position="1"/>
        <end position="102"/>
    </location>
</feature>
<proteinExistence type="predicted"/>
<dbReference type="EMBL" id="JACOFV010000002">
    <property type="protein sequence ID" value="MBC3861195.1"/>
    <property type="molecule type" value="Genomic_DNA"/>
</dbReference>
<evidence type="ECO:0000259" key="2">
    <source>
        <dbReference type="PROSITE" id="PS51084"/>
    </source>
</evidence>
<organism evidence="3 4">
    <name type="scientific">Undibacterium jejuense</name>
    <dbReference type="NCBI Taxonomy" id="1344949"/>
    <lineage>
        <taxon>Bacteria</taxon>
        <taxon>Pseudomonadati</taxon>
        <taxon>Pseudomonadota</taxon>
        <taxon>Betaproteobacteria</taxon>
        <taxon>Burkholderiales</taxon>
        <taxon>Oxalobacteraceae</taxon>
        <taxon>Undibacterium</taxon>
    </lineage>
</organism>
<dbReference type="AlphaFoldDB" id="A0A923KJX6"/>
<evidence type="ECO:0000313" key="3">
    <source>
        <dbReference type="EMBL" id="MBC3861195.1"/>
    </source>
</evidence>
<dbReference type="InterPro" id="IPR011146">
    <property type="entry name" value="HIT-like"/>
</dbReference>
<dbReference type="SUPFAM" id="SSF54197">
    <property type="entry name" value="HIT-like"/>
    <property type="match status" value="1"/>
</dbReference>
<gene>
    <name evidence="3" type="ORF">H8K32_03705</name>
</gene>